<reference evidence="2" key="1">
    <citation type="submission" date="2022-12" db="EMBL/GenBank/DDBJ databases">
        <authorList>
            <person name="Petersen C."/>
        </authorList>
    </citation>
    <scope>NUCLEOTIDE SEQUENCE</scope>
    <source>
        <strain evidence="2">IBT 15544</strain>
    </source>
</reference>
<keyword evidence="1" id="KW-0812">Transmembrane</keyword>
<reference evidence="2" key="2">
    <citation type="journal article" date="2023" name="IMA Fungus">
        <title>Comparative genomic study of the Penicillium genus elucidates a diverse pangenome and 15 lateral gene transfer events.</title>
        <authorList>
            <person name="Petersen C."/>
            <person name="Sorensen T."/>
            <person name="Nielsen M.R."/>
            <person name="Sondergaard T.E."/>
            <person name="Sorensen J.L."/>
            <person name="Fitzpatrick D.A."/>
            <person name="Frisvad J.C."/>
            <person name="Nielsen K.L."/>
        </authorList>
    </citation>
    <scope>NUCLEOTIDE SEQUENCE</scope>
    <source>
        <strain evidence="2">IBT 15544</strain>
    </source>
</reference>
<gene>
    <name evidence="2" type="ORF">N7498_005565</name>
</gene>
<comment type="caution">
    <text evidence="2">The sequence shown here is derived from an EMBL/GenBank/DDBJ whole genome shotgun (WGS) entry which is preliminary data.</text>
</comment>
<dbReference type="EMBL" id="JAPQKR010000012">
    <property type="protein sequence ID" value="KAJ5204686.1"/>
    <property type="molecule type" value="Genomic_DNA"/>
</dbReference>
<sequence length="90" mass="10382">MDTANTFAKRDDGSSRFSLYVFAIIVGCIAFVLIGGSLWAMYKGIDDEKFQDVPYEQRKYMREVRHRNLNRLAYNAGRPDMIIPVEESNV</sequence>
<dbReference type="GeneID" id="83179928"/>
<proteinExistence type="predicted"/>
<dbReference type="Proteomes" id="UP001150904">
    <property type="component" value="Unassembled WGS sequence"/>
</dbReference>
<dbReference type="OrthoDB" id="4159814at2759"/>
<protein>
    <submittedName>
        <fullName evidence="2">Uncharacterized protein</fullName>
    </submittedName>
</protein>
<keyword evidence="1" id="KW-0472">Membrane</keyword>
<evidence type="ECO:0000313" key="3">
    <source>
        <dbReference type="Proteomes" id="UP001150904"/>
    </source>
</evidence>
<dbReference type="AlphaFoldDB" id="A0A9W9MNM7"/>
<name>A0A9W9MNM7_9EURO</name>
<evidence type="ECO:0000256" key="1">
    <source>
        <dbReference type="SAM" id="Phobius"/>
    </source>
</evidence>
<keyword evidence="1" id="KW-1133">Transmembrane helix</keyword>
<accession>A0A9W9MNM7</accession>
<organism evidence="2 3">
    <name type="scientific">Penicillium cinerascens</name>
    <dbReference type="NCBI Taxonomy" id="70096"/>
    <lineage>
        <taxon>Eukaryota</taxon>
        <taxon>Fungi</taxon>
        <taxon>Dikarya</taxon>
        <taxon>Ascomycota</taxon>
        <taxon>Pezizomycotina</taxon>
        <taxon>Eurotiomycetes</taxon>
        <taxon>Eurotiomycetidae</taxon>
        <taxon>Eurotiales</taxon>
        <taxon>Aspergillaceae</taxon>
        <taxon>Penicillium</taxon>
    </lineage>
</organism>
<feature type="transmembrane region" description="Helical" evidence="1">
    <location>
        <begin position="20"/>
        <end position="42"/>
    </location>
</feature>
<dbReference type="RefSeq" id="XP_058309165.1">
    <property type="nucleotide sequence ID" value="XM_058452627.1"/>
</dbReference>
<keyword evidence="3" id="KW-1185">Reference proteome</keyword>
<evidence type="ECO:0000313" key="2">
    <source>
        <dbReference type="EMBL" id="KAJ5204686.1"/>
    </source>
</evidence>